<name>A0ABR0GAY0_9PEZI</name>
<dbReference type="Pfam" id="PF26639">
    <property type="entry name" value="Het-6_barrel"/>
    <property type="match status" value="1"/>
</dbReference>
<reference evidence="2 3" key="1">
    <citation type="journal article" date="2023" name="bioRxiv">
        <title>High-quality genome assemblies of four members of thePodospora anserinaspecies complex.</title>
        <authorList>
            <person name="Ament-Velasquez S.L."/>
            <person name="Vogan A.A."/>
            <person name="Wallerman O."/>
            <person name="Hartmann F."/>
            <person name="Gautier V."/>
            <person name="Silar P."/>
            <person name="Giraud T."/>
            <person name="Johannesson H."/>
        </authorList>
    </citation>
    <scope>NUCLEOTIDE SEQUENCE [LARGE SCALE GENOMIC DNA]</scope>
    <source>
        <strain evidence="2 3">CBS 415.72m</strain>
    </source>
</reference>
<dbReference type="PANTHER" id="PTHR24148">
    <property type="entry name" value="ANKYRIN REPEAT DOMAIN-CONTAINING PROTEIN 39 HOMOLOG-RELATED"/>
    <property type="match status" value="1"/>
</dbReference>
<dbReference type="InterPro" id="IPR010730">
    <property type="entry name" value="HET"/>
</dbReference>
<dbReference type="PANTHER" id="PTHR24148:SF64">
    <property type="entry name" value="HETEROKARYON INCOMPATIBILITY DOMAIN-CONTAINING PROTEIN"/>
    <property type="match status" value="1"/>
</dbReference>
<sequence length="746" mass="83468">MTSQSPAFSTNELPEGGGEVSVPKAFSHLRFLGSLRVDVLIHTFRGPHWIRFTQIYLISKTPTDNQFLTVKFCHKMVPTSFQYRPLPPPPAKLIRLLSIHPSEDNTAPICLSFTNQPACIDIQDEAITPYEALSYVWGSEADPAPIAMITIDADGSTKHNTMLVTQNLATALRHLRLPSSPRTIWIDAICINQNDWTEKGHQVSFMGDVYEKAAHVVIWLGPEGDDSNHALNILRDIGSQVTVDWNMQSMTPTPNARDPSLADIDTPFPDDGHYTPRDANAVEALLNRSWFERLWVLQEQALANNATFQAGHSTISRLDLRNAVYCTNVKNSEGSSPMAKLCRTDRAWLVVAMCRPRFPINLTEMRTYCEEMKCKDPRDRVYGLLRLLSGFEREGGAAEVVRPDYTASVAEVYGDVVLKYIQATRKGDILAHAGVKDEEGGSKWWPSWIPDWSYEMERNMYGLPCSGGETFLAVVTDSSLEGSFLSMVGVRCAEITVTALPDDTTTPLATLASFRKLFRDVFAKVTAVQQPILLESMSRAVSAGRFRETFIPPENYYLPVSDVTDMLRKVLTTSEDFREENNEDPNLVLLGKHMTTWVQGRQYFMTSDGRFGLGAKATQPGDIVCLFLGTDTPLILRATEKDRHREFYQLVGDAFMHGVMAGEPFLGPLESYQRQVYAFNESNRGSLSILDERTGEVVIKDPRIERLGLGLEAVDTFTSSGGELRYEISMQQLKEKGVAVQDFCLV</sequence>
<dbReference type="InterPro" id="IPR052895">
    <property type="entry name" value="HetReg/Transcr_Mod"/>
</dbReference>
<dbReference type="RefSeq" id="XP_062741836.1">
    <property type="nucleotide sequence ID" value="XM_062883851.1"/>
</dbReference>
<dbReference type="EMBL" id="JAFFHA010000007">
    <property type="protein sequence ID" value="KAK4652861.1"/>
    <property type="molecule type" value="Genomic_DNA"/>
</dbReference>
<evidence type="ECO:0000313" key="2">
    <source>
        <dbReference type="EMBL" id="KAK4652861.1"/>
    </source>
</evidence>
<dbReference type="Pfam" id="PF06985">
    <property type="entry name" value="HET"/>
    <property type="match status" value="1"/>
</dbReference>
<evidence type="ECO:0000313" key="3">
    <source>
        <dbReference type="Proteomes" id="UP001323405"/>
    </source>
</evidence>
<protein>
    <recommendedName>
        <fullName evidence="1">Heterokaryon incompatibility domain-containing protein</fullName>
    </recommendedName>
</protein>
<keyword evidence="3" id="KW-1185">Reference proteome</keyword>
<dbReference type="GeneID" id="87903565"/>
<organism evidence="2 3">
    <name type="scientific">Podospora pseudocomata</name>
    <dbReference type="NCBI Taxonomy" id="2093779"/>
    <lineage>
        <taxon>Eukaryota</taxon>
        <taxon>Fungi</taxon>
        <taxon>Dikarya</taxon>
        <taxon>Ascomycota</taxon>
        <taxon>Pezizomycotina</taxon>
        <taxon>Sordariomycetes</taxon>
        <taxon>Sordariomycetidae</taxon>
        <taxon>Sordariales</taxon>
        <taxon>Podosporaceae</taxon>
        <taxon>Podospora</taxon>
    </lineage>
</organism>
<comment type="caution">
    <text evidence="2">The sequence shown here is derived from an EMBL/GenBank/DDBJ whole genome shotgun (WGS) entry which is preliminary data.</text>
</comment>
<evidence type="ECO:0000259" key="1">
    <source>
        <dbReference type="Pfam" id="PF06985"/>
    </source>
</evidence>
<feature type="domain" description="Heterokaryon incompatibility" evidence="1">
    <location>
        <begin position="130"/>
        <end position="299"/>
    </location>
</feature>
<accession>A0ABR0GAY0</accession>
<dbReference type="Proteomes" id="UP001323405">
    <property type="component" value="Unassembled WGS sequence"/>
</dbReference>
<gene>
    <name evidence="2" type="ORF">QC762_0077560</name>
</gene>
<proteinExistence type="predicted"/>